<dbReference type="Proteomes" id="UP001601627">
    <property type="component" value="Unassembled WGS sequence"/>
</dbReference>
<dbReference type="RefSeq" id="WP_388241410.1">
    <property type="nucleotide sequence ID" value="NZ_JBHVZQ010000065.1"/>
</dbReference>
<proteinExistence type="predicted"/>
<comment type="caution">
    <text evidence="2">The sequence shown here is derived from an EMBL/GenBank/DDBJ whole genome shotgun (WGS) entry which is preliminary data.</text>
</comment>
<reference evidence="2 3" key="1">
    <citation type="submission" date="2024-09" db="EMBL/GenBank/DDBJ databases">
        <title>The Natural Products Discovery Center: Release of the First 8490 Sequenced Strains for Exploring Actinobacteria Biosynthetic Diversity.</title>
        <authorList>
            <person name="Kalkreuter E."/>
            <person name="Kautsar S.A."/>
            <person name="Yang D."/>
            <person name="Bader C.D."/>
            <person name="Teijaro C.N."/>
            <person name="Fluegel L."/>
            <person name="Davis C.M."/>
            <person name="Simpson J.R."/>
            <person name="Lauterbach L."/>
            <person name="Steele A.D."/>
            <person name="Gui C."/>
            <person name="Meng S."/>
            <person name="Li G."/>
            <person name="Viehrig K."/>
            <person name="Ye F."/>
            <person name="Su P."/>
            <person name="Kiefer A.F."/>
            <person name="Nichols A."/>
            <person name="Cepeda A.J."/>
            <person name="Yan W."/>
            <person name="Fan B."/>
            <person name="Jiang Y."/>
            <person name="Adhikari A."/>
            <person name="Zheng C.-J."/>
            <person name="Schuster L."/>
            <person name="Cowan T.M."/>
            <person name="Smanski M.J."/>
            <person name="Chevrette M.G."/>
            <person name="De Carvalho L.P.S."/>
            <person name="Shen B."/>
        </authorList>
    </citation>
    <scope>NUCLEOTIDE SEQUENCE [LARGE SCALE GENOMIC DNA]</scope>
    <source>
        <strain evidence="2 3">NPDC058328</strain>
    </source>
</reference>
<organism evidence="2 3">
    <name type="scientific">Streptomyces marokkonensis</name>
    <dbReference type="NCBI Taxonomy" id="324855"/>
    <lineage>
        <taxon>Bacteria</taxon>
        <taxon>Bacillati</taxon>
        <taxon>Actinomycetota</taxon>
        <taxon>Actinomycetes</taxon>
        <taxon>Kitasatosporales</taxon>
        <taxon>Streptomycetaceae</taxon>
        <taxon>Streptomyces</taxon>
    </lineage>
</organism>
<keyword evidence="3" id="KW-1185">Reference proteome</keyword>
<dbReference type="SUPFAM" id="SSF53901">
    <property type="entry name" value="Thiolase-like"/>
    <property type="match status" value="1"/>
</dbReference>
<evidence type="ECO:0000259" key="1">
    <source>
        <dbReference type="Pfam" id="PF00109"/>
    </source>
</evidence>
<gene>
    <name evidence="2" type="ORF">ACFVZC_35810</name>
</gene>
<dbReference type="InterPro" id="IPR016039">
    <property type="entry name" value="Thiolase-like"/>
</dbReference>
<name>A0ABW6QHH5_9ACTN</name>
<dbReference type="Pfam" id="PF00109">
    <property type="entry name" value="ketoacyl-synt"/>
    <property type="match status" value="1"/>
</dbReference>
<evidence type="ECO:0000313" key="3">
    <source>
        <dbReference type="Proteomes" id="UP001601627"/>
    </source>
</evidence>
<dbReference type="InterPro" id="IPR014030">
    <property type="entry name" value="Ketoacyl_synth_N"/>
</dbReference>
<dbReference type="EMBL" id="JBHVZQ010000065">
    <property type="protein sequence ID" value="MFF1278688.1"/>
    <property type="molecule type" value="Genomic_DNA"/>
</dbReference>
<accession>A0ABW6QHH5</accession>
<sequence length="335" mass="33724">MTVLITGVGAVAEEPRPDAGDVPWFDPAAHLGRRGWKYLTPATRYLLAAGNEALGRRHDDPPLAGAASERFGVVTGTQYAIDRVHRRMNATLTTEGVHGISPAEVPGFSMNTPGSQLAITTGARAFSVTLTNPVTAGLEAVQFAVTALRTGRADVVVAAAADQASEDHGGSGEYDAAAAVVLSARGRAPGTAGAGRPLAAVTGALSRFLAPGPAGGPDPAALAASAARIAALPRTTGAVGPRAARAVRLVVVAPPAATPLALAVRDAVTTALADTRSMVRDAAVHPARHCAVSGLLELIALARPDGGGPALLVSVSESGHLTAIRIDDAVGPEFT</sequence>
<feature type="domain" description="Beta-ketoacyl synthase-like N-terminal" evidence="1">
    <location>
        <begin position="34"/>
        <end position="167"/>
    </location>
</feature>
<dbReference type="Gene3D" id="3.40.47.10">
    <property type="match status" value="1"/>
</dbReference>
<protein>
    <submittedName>
        <fullName evidence="2">Beta-ketoacyl synthase N-terminal-like domain-containing protein</fullName>
    </submittedName>
</protein>
<evidence type="ECO:0000313" key="2">
    <source>
        <dbReference type="EMBL" id="MFF1278688.1"/>
    </source>
</evidence>